<proteinExistence type="predicted"/>
<evidence type="ECO:0000313" key="2">
    <source>
        <dbReference type="EMBL" id="MEM5502407.1"/>
    </source>
</evidence>
<feature type="chain" id="PRO_5047378348" evidence="1">
    <location>
        <begin position="22"/>
        <end position="212"/>
    </location>
</feature>
<keyword evidence="1" id="KW-0732">Signal</keyword>
<accession>A0ABU9T8H7</accession>
<sequence>MRLMKISMICLGSVFSFGALASPQPAFECKGASAATAQLAPDTGGVGDFIYVIDDERYAVSAYPAGDDDYLNLEAASGEGALYTGKHIRFFKASDASGLQSNVQIISTDESFECKSTIVASNIEGAGDKGWVGGMALETIVRDGPNVDAKRLDKLPLKEPIAILRNEGQPHQGYPWFQIEYSEGLRGYAWGGTLCSEGQMIEGVAAECGDVQ</sequence>
<comment type="caution">
    <text evidence="2">The sequence shown here is derived from an EMBL/GenBank/DDBJ whole genome shotgun (WGS) entry which is preliminary data.</text>
</comment>
<gene>
    <name evidence="2" type="ORF">WNY59_12505</name>
</gene>
<feature type="signal peptide" evidence="1">
    <location>
        <begin position="1"/>
        <end position="21"/>
    </location>
</feature>
<dbReference type="EMBL" id="JBBMQO010000007">
    <property type="protein sequence ID" value="MEM5502407.1"/>
    <property type="molecule type" value="Genomic_DNA"/>
</dbReference>
<dbReference type="Proteomes" id="UP001477870">
    <property type="component" value="Unassembled WGS sequence"/>
</dbReference>
<protein>
    <submittedName>
        <fullName evidence="2">SH3 domain-containing protein</fullName>
    </submittedName>
</protein>
<evidence type="ECO:0000313" key="3">
    <source>
        <dbReference type="Proteomes" id="UP001477870"/>
    </source>
</evidence>
<dbReference type="RefSeq" id="WP_342848733.1">
    <property type="nucleotide sequence ID" value="NZ_JBBMQO010000007.1"/>
</dbReference>
<evidence type="ECO:0000256" key="1">
    <source>
        <dbReference type="SAM" id="SignalP"/>
    </source>
</evidence>
<reference evidence="2 3" key="1">
    <citation type="submission" date="2024-03" db="EMBL/GenBank/DDBJ databases">
        <title>Community enrichment and isolation of bacterial strains for fucoidan degradation.</title>
        <authorList>
            <person name="Sichert A."/>
        </authorList>
    </citation>
    <scope>NUCLEOTIDE SEQUENCE [LARGE SCALE GENOMIC DNA]</scope>
    <source>
        <strain evidence="2 3">AS62</strain>
    </source>
</reference>
<name>A0ABU9T8H7_9HYPH</name>
<organism evidence="2 3">
    <name type="scientific">Ahrensia kielensis</name>
    <dbReference type="NCBI Taxonomy" id="76980"/>
    <lineage>
        <taxon>Bacteria</taxon>
        <taxon>Pseudomonadati</taxon>
        <taxon>Pseudomonadota</taxon>
        <taxon>Alphaproteobacteria</taxon>
        <taxon>Hyphomicrobiales</taxon>
        <taxon>Ahrensiaceae</taxon>
        <taxon>Ahrensia</taxon>
    </lineage>
</organism>
<keyword evidence="3" id="KW-1185">Reference proteome</keyword>